<dbReference type="InterPro" id="IPR013589">
    <property type="entry name" value="Bac_transglu_N"/>
</dbReference>
<evidence type="ECO:0000313" key="3">
    <source>
        <dbReference type="Proteomes" id="UP000000493"/>
    </source>
</evidence>
<evidence type="ECO:0000313" key="2">
    <source>
        <dbReference type="EMBL" id="AEI50697.1"/>
    </source>
</evidence>
<dbReference type="RefSeq" id="WP_013929990.1">
    <property type="nucleotide sequence ID" value="NC_015703.1"/>
</dbReference>
<keyword evidence="3" id="KW-1185">Reference proteome</keyword>
<accession>A0A7U3ZNY9</accession>
<dbReference type="Gene3D" id="3.10.620.30">
    <property type="match status" value="1"/>
</dbReference>
<proteinExistence type="predicted"/>
<gene>
    <name evidence="2" type="ordered locus">Runsl_4368</name>
</gene>
<dbReference type="EMBL" id="CP002859">
    <property type="protein sequence ID" value="AEI50697.1"/>
    <property type="molecule type" value="Genomic_DNA"/>
</dbReference>
<dbReference type="Pfam" id="PF01841">
    <property type="entry name" value="Transglut_core"/>
    <property type="match status" value="1"/>
</dbReference>
<dbReference type="Pfam" id="PF08379">
    <property type="entry name" value="Bact_transglu_N"/>
    <property type="match status" value="1"/>
</dbReference>
<dbReference type="PANTHER" id="PTHR33490">
    <property type="entry name" value="BLR5614 PROTEIN-RELATED"/>
    <property type="match status" value="1"/>
</dbReference>
<dbReference type="InterPro" id="IPR002931">
    <property type="entry name" value="Transglutaminase-like"/>
</dbReference>
<protein>
    <submittedName>
        <fullName evidence="2">Transglutaminase domain-containing protein</fullName>
    </submittedName>
</protein>
<dbReference type="SMART" id="SM00460">
    <property type="entry name" value="TGc"/>
    <property type="match status" value="1"/>
</dbReference>
<feature type="domain" description="Transglutaminase-like" evidence="1">
    <location>
        <begin position="175"/>
        <end position="245"/>
    </location>
</feature>
<sequence length="292" mass="33229">MKYKLTHRTKYKYAVPVSTYHSLVCLKPQTMKGQLCHSFALHITPTPVEIVPRTDFFGNTLHYFSIDVSHKELEVVTESTVESFPKIIPPESLSMQCRDARNYIWSTHLLKAELLQYLLPSPFISWDDEIRHFAQGCFSDTLPLYECVRSLCHKIYSEFTFVSNYTNVHTPLKTVLKERKGVCQDFSHLAIASLRSLGFPARYVSGYIETLPPPGTKKLQGSDASHAWLSVYIPNMGWCEFDPTNDMIPQERHIIIAYGRDYGDIAPLKGIIFSSGKHTLSVAVNLVPLELV</sequence>
<dbReference type="KEGG" id="rsi:Runsl_4368"/>
<evidence type="ECO:0000259" key="1">
    <source>
        <dbReference type="SMART" id="SM00460"/>
    </source>
</evidence>
<dbReference type="SUPFAM" id="SSF54001">
    <property type="entry name" value="Cysteine proteinases"/>
    <property type="match status" value="1"/>
</dbReference>
<dbReference type="Proteomes" id="UP000000493">
    <property type="component" value="Chromosome"/>
</dbReference>
<dbReference type="PANTHER" id="PTHR33490:SF7">
    <property type="entry name" value="BLR2979 PROTEIN"/>
    <property type="match status" value="1"/>
</dbReference>
<reference evidence="3" key="1">
    <citation type="submission" date="2011-06" db="EMBL/GenBank/DDBJ databases">
        <title>The complete genome of chromosome of Runella slithyformis DSM 19594.</title>
        <authorList>
            <consortium name="US DOE Joint Genome Institute (JGI-PGF)"/>
            <person name="Lucas S."/>
            <person name="Han J."/>
            <person name="Lapidus A."/>
            <person name="Bruce D."/>
            <person name="Goodwin L."/>
            <person name="Pitluck S."/>
            <person name="Peters L."/>
            <person name="Kyrpides N."/>
            <person name="Mavromatis K."/>
            <person name="Ivanova N."/>
            <person name="Ovchinnikova G."/>
            <person name="Zhang X."/>
            <person name="Misra M."/>
            <person name="Detter J.C."/>
            <person name="Tapia R."/>
            <person name="Han C."/>
            <person name="Land M."/>
            <person name="Hauser L."/>
            <person name="Markowitz V."/>
            <person name="Cheng J.-F."/>
            <person name="Hugenholtz P."/>
            <person name="Woyke T."/>
            <person name="Wu D."/>
            <person name="Tindall B."/>
            <person name="Faehrich R."/>
            <person name="Brambilla E."/>
            <person name="Klenk H.-P."/>
            <person name="Eisen J.A."/>
        </authorList>
    </citation>
    <scope>NUCLEOTIDE SEQUENCE [LARGE SCALE GENOMIC DNA]</scope>
    <source>
        <strain evidence="3">ATCC 29530 / DSM 19594 / LMG 11500 / NCIMB 11436 / LSU 4</strain>
    </source>
</reference>
<reference evidence="2 3" key="2">
    <citation type="journal article" date="2012" name="Stand. Genomic Sci.">
        <title>Complete genome sequence of the aquatic bacterium Runella slithyformis type strain (LSU 4(T)).</title>
        <authorList>
            <person name="Copeland A."/>
            <person name="Zhang X."/>
            <person name="Misra M."/>
            <person name="Lapidus A."/>
            <person name="Nolan M."/>
            <person name="Lucas S."/>
            <person name="Deshpande S."/>
            <person name="Cheng J.F."/>
            <person name="Tapia R."/>
            <person name="Goodwin L.A."/>
            <person name="Pitluck S."/>
            <person name="Liolios K."/>
            <person name="Pagani I."/>
            <person name="Ivanova N."/>
            <person name="Mikhailova N."/>
            <person name="Pati A."/>
            <person name="Chen A."/>
            <person name="Palaniappan K."/>
            <person name="Land M."/>
            <person name="Hauser L."/>
            <person name="Pan C."/>
            <person name="Jeffries C.D."/>
            <person name="Detter J.C."/>
            <person name="Brambilla E.M."/>
            <person name="Rohde M."/>
            <person name="Djao O.D."/>
            <person name="Goker M."/>
            <person name="Sikorski J."/>
            <person name="Tindall B.J."/>
            <person name="Woyke T."/>
            <person name="Bristow J."/>
            <person name="Eisen J.A."/>
            <person name="Markowitz V."/>
            <person name="Hugenholtz P."/>
            <person name="Kyrpides N.C."/>
            <person name="Klenk H.P."/>
            <person name="Mavromatis K."/>
        </authorList>
    </citation>
    <scope>NUCLEOTIDE SEQUENCE [LARGE SCALE GENOMIC DNA]</scope>
    <source>
        <strain evidence="3">ATCC 29530 / DSM 19594 / LMG 11500 / NCIMB 11436 / LSU 4</strain>
    </source>
</reference>
<name>A0A7U3ZNY9_RUNSL</name>
<dbReference type="InterPro" id="IPR038765">
    <property type="entry name" value="Papain-like_cys_pep_sf"/>
</dbReference>
<organism evidence="2 3">
    <name type="scientific">Runella slithyformis (strain ATCC 29530 / DSM 19594 / LMG 11500 / NCIMB 11436 / LSU 4)</name>
    <dbReference type="NCBI Taxonomy" id="761193"/>
    <lineage>
        <taxon>Bacteria</taxon>
        <taxon>Pseudomonadati</taxon>
        <taxon>Bacteroidota</taxon>
        <taxon>Cytophagia</taxon>
        <taxon>Cytophagales</taxon>
        <taxon>Spirosomataceae</taxon>
        <taxon>Runella</taxon>
    </lineage>
</organism>
<dbReference type="AlphaFoldDB" id="A0A7U3ZNY9"/>